<name>A0A3E1Y4Q2_9BACT</name>
<gene>
    <name evidence="2" type="ORF">DVR12_21540</name>
</gene>
<dbReference type="PANTHER" id="PTHR43777:SF1">
    <property type="entry name" value="MOLYBDENUM COFACTOR CYTIDYLYLTRANSFERASE"/>
    <property type="match status" value="1"/>
</dbReference>
<dbReference type="CDD" id="cd04182">
    <property type="entry name" value="GT_2_like_f"/>
    <property type="match status" value="1"/>
</dbReference>
<keyword evidence="3" id="KW-1185">Reference proteome</keyword>
<sequence length="196" mass="21244">METTGIIILAAGASKRLGTPKQQLTFQNKSLLLNAVHTASLSGSKHIVVVLGAFATQIKQAIASEKIHTIVNPNWPSGMGTSIQTGMQHLLKVAPDIHNVFLLVCDQPFVTPNLLQELHELKQSSGKRLAACSYGDTFGTPALFDKSYFPSLLGLTGQDGARKILRQNPEHTITLNFPQGGIDIDTNSDYELLIKQ</sequence>
<accession>A0A3E1Y4Q2</accession>
<dbReference type="EMBL" id="QPMM01000012">
    <property type="protein sequence ID" value="RFS19690.1"/>
    <property type="molecule type" value="Genomic_DNA"/>
</dbReference>
<keyword evidence="2" id="KW-0808">Transferase</keyword>
<dbReference type="Proteomes" id="UP000260644">
    <property type="component" value="Unassembled WGS sequence"/>
</dbReference>
<dbReference type="GO" id="GO:0016779">
    <property type="term" value="F:nucleotidyltransferase activity"/>
    <property type="evidence" value="ECO:0007669"/>
    <property type="project" value="UniProtKB-ARBA"/>
</dbReference>
<dbReference type="PANTHER" id="PTHR43777">
    <property type="entry name" value="MOLYBDENUM COFACTOR CYTIDYLYLTRANSFERASE"/>
    <property type="match status" value="1"/>
</dbReference>
<dbReference type="Pfam" id="PF12804">
    <property type="entry name" value="NTP_transf_3"/>
    <property type="match status" value="1"/>
</dbReference>
<reference evidence="2 3" key="1">
    <citation type="submission" date="2018-07" db="EMBL/GenBank/DDBJ databases">
        <title>Chitinophaga K2CV101002-2 sp. nov., isolated from a monsoon evergreen broad-leaved forest soil.</title>
        <authorList>
            <person name="Lv Y."/>
        </authorList>
    </citation>
    <scope>NUCLEOTIDE SEQUENCE [LARGE SCALE GENOMIC DNA]</scope>
    <source>
        <strain evidence="2 3">GDMCC 1.1288</strain>
    </source>
</reference>
<dbReference type="RefSeq" id="WP_116977877.1">
    <property type="nucleotide sequence ID" value="NZ_QPMM01000012.1"/>
</dbReference>
<dbReference type="SUPFAM" id="SSF53448">
    <property type="entry name" value="Nucleotide-diphospho-sugar transferases"/>
    <property type="match status" value="1"/>
</dbReference>
<feature type="domain" description="MobA-like NTP transferase" evidence="1">
    <location>
        <begin position="7"/>
        <end position="168"/>
    </location>
</feature>
<dbReference type="Gene3D" id="3.90.550.10">
    <property type="entry name" value="Spore Coat Polysaccharide Biosynthesis Protein SpsA, Chain A"/>
    <property type="match status" value="1"/>
</dbReference>
<dbReference type="AlphaFoldDB" id="A0A3E1Y4Q2"/>
<dbReference type="OrthoDB" id="9779263at2"/>
<protein>
    <submittedName>
        <fullName evidence="2">Nucleotidyltransferase family protein</fullName>
    </submittedName>
</protein>
<proteinExistence type="predicted"/>
<evidence type="ECO:0000313" key="3">
    <source>
        <dbReference type="Proteomes" id="UP000260644"/>
    </source>
</evidence>
<comment type="caution">
    <text evidence="2">The sequence shown here is derived from an EMBL/GenBank/DDBJ whole genome shotgun (WGS) entry which is preliminary data.</text>
</comment>
<dbReference type="InterPro" id="IPR029044">
    <property type="entry name" value="Nucleotide-diphossugar_trans"/>
</dbReference>
<evidence type="ECO:0000259" key="1">
    <source>
        <dbReference type="Pfam" id="PF12804"/>
    </source>
</evidence>
<organism evidence="2 3">
    <name type="scientific">Chitinophaga silvatica</name>
    <dbReference type="NCBI Taxonomy" id="2282649"/>
    <lineage>
        <taxon>Bacteria</taxon>
        <taxon>Pseudomonadati</taxon>
        <taxon>Bacteroidota</taxon>
        <taxon>Chitinophagia</taxon>
        <taxon>Chitinophagales</taxon>
        <taxon>Chitinophagaceae</taxon>
        <taxon>Chitinophaga</taxon>
    </lineage>
</organism>
<dbReference type="InterPro" id="IPR025877">
    <property type="entry name" value="MobA-like_NTP_Trfase"/>
</dbReference>
<evidence type="ECO:0000313" key="2">
    <source>
        <dbReference type="EMBL" id="RFS19690.1"/>
    </source>
</evidence>